<protein>
    <submittedName>
        <fullName evidence="2">Uncharacterized protein</fullName>
    </submittedName>
</protein>
<comment type="caution">
    <text evidence="2">The sequence shown here is derived from an EMBL/GenBank/DDBJ whole genome shotgun (WGS) entry which is preliminary data.</text>
</comment>
<feature type="compositionally biased region" description="Basic and acidic residues" evidence="1">
    <location>
        <begin position="222"/>
        <end position="231"/>
    </location>
</feature>
<dbReference type="EMBL" id="LAZR01044159">
    <property type="protein sequence ID" value="KKL05342.1"/>
    <property type="molecule type" value="Genomic_DNA"/>
</dbReference>
<proteinExistence type="predicted"/>
<evidence type="ECO:0000313" key="2">
    <source>
        <dbReference type="EMBL" id="KKL05342.1"/>
    </source>
</evidence>
<name>A0A0F9AUN3_9ZZZZ</name>
<reference evidence="2" key="1">
    <citation type="journal article" date="2015" name="Nature">
        <title>Complex archaea that bridge the gap between prokaryotes and eukaryotes.</title>
        <authorList>
            <person name="Spang A."/>
            <person name="Saw J.H."/>
            <person name="Jorgensen S.L."/>
            <person name="Zaremba-Niedzwiedzka K."/>
            <person name="Martijn J."/>
            <person name="Lind A.E."/>
            <person name="van Eijk R."/>
            <person name="Schleper C."/>
            <person name="Guy L."/>
            <person name="Ettema T.J."/>
        </authorList>
    </citation>
    <scope>NUCLEOTIDE SEQUENCE</scope>
</reference>
<sequence>AISFMAATIGATLIGGPVAGFGVAFAVEGSNAYEDALDDGATQEQAEIEGFVVGGINAALELLQIERVIKFAKAGKGSIKQIVKAAREKALKRLAKKAGKITKAGLKLSITEGVQEALQETTSVLAPGLTGRELPPISEAVKRIGQAGLGGAVAGPILGGAGAVGGAIIDRPRIPGEPEPTREIPPISEAIKGMKPIEEAERPAPEAKVAEKPEITAPTEAVKPEIARKPIPEQVVTPETEKAGPLTEAQSLAKELEKSLKLSPERALRVAKKKLILDAQKEIAPTEAVVSVRRDIAESQNVSVEEAVIFRDMNIRNFEELIDRKNIDDAGTFPSKTFYANTPSLALGQKGNTGVLIEFKATNDLTQNLKISKAKPGQEFVRAQGQFELSGITNSKTMFDNIKSVTLSPETAKSIAKPVRALGGKPIKNRFQKLVDNLEKQGWTKEVLEDGSVKYTQIVPEA</sequence>
<organism evidence="2">
    <name type="scientific">marine sediment metagenome</name>
    <dbReference type="NCBI Taxonomy" id="412755"/>
    <lineage>
        <taxon>unclassified sequences</taxon>
        <taxon>metagenomes</taxon>
        <taxon>ecological metagenomes</taxon>
    </lineage>
</organism>
<accession>A0A0F9AUN3</accession>
<gene>
    <name evidence="2" type="ORF">LCGC14_2606990</name>
</gene>
<dbReference type="AlphaFoldDB" id="A0A0F9AUN3"/>
<evidence type="ECO:0000256" key="1">
    <source>
        <dbReference type="SAM" id="MobiDB-lite"/>
    </source>
</evidence>
<feature type="non-terminal residue" evidence="2">
    <location>
        <position position="462"/>
    </location>
</feature>
<feature type="region of interest" description="Disordered" evidence="1">
    <location>
        <begin position="218"/>
        <end position="246"/>
    </location>
</feature>
<feature type="non-terminal residue" evidence="2">
    <location>
        <position position="1"/>
    </location>
</feature>